<keyword evidence="2" id="KW-0238">DNA-binding</keyword>
<evidence type="ECO:0000256" key="3">
    <source>
        <dbReference type="ARBA" id="ARBA00023163"/>
    </source>
</evidence>
<sequence length="261" mass="28161">MSQTVKRAITILERCSERPSTVQELADTLGTHRTTALRLVQTLEASGFLRSVGNARYGVGFRLAGLASRAVEQFDLRELVHPHLQELSDAVGFTVQLAVPQGDRLIYVDKIEPPSSITLNTRIGGEVVIHTAGVSKAILAHLDPAQRDRIIAHATFEKHTDSTITDPDRLRAVLELVAARGWSTDDGEFETFSNCIAAPVFDGRGACVGALSITAFTHHATIEQLQEHLPLLLETTRRISRELGAPEGAQETAAAAGSGTL</sequence>
<feature type="region of interest" description="Disordered" evidence="4">
    <location>
        <begin position="242"/>
        <end position="261"/>
    </location>
</feature>
<protein>
    <recommendedName>
        <fullName evidence="9">IclR family transcriptional regulator</fullName>
    </recommendedName>
</protein>
<dbReference type="PANTHER" id="PTHR30136:SF24">
    <property type="entry name" value="HTH-TYPE TRANSCRIPTIONAL REPRESSOR ALLR"/>
    <property type="match status" value="1"/>
</dbReference>
<dbReference type="Proteomes" id="UP000023067">
    <property type="component" value="Unassembled WGS sequence"/>
</dbReference>
<dbReference type="Gene3D" id="3.30.450.40">
    <property type="match status" value="1"/>
</dbReference>
<gene>
    <name evidence="7" type="ORF">BF93_12100</name>
</gene>
<keyword evidence="1" id="KW-0805">Transcription regulation</keyword>
<evidence type="ECO:0000259" key="6">
    <source>
        <dbReference type="PROSITE" id="PS51078"/>
    </source>
</evidence>
<dbReference type="GO" id="GO:0003677">
    <property type="term" value="F:DNA binding"/>
    <property type="evidence" value="ECO:0007669"/>
    <property type="project" value="UniProtKB-KW"/>
</dbReference>
<dbReference type="SMART" id="SM00346">
    <property type="entry name" value="HTH_ICLR"/>
    <property type="match status" value="1"/>
</dbReference>
<dbReference type="InterPro" id="IPR014757">
    <property type="entry name" value="Tscrpt_reg_IclR_C"/>
</dbReference>
<dbReference type="PROSITE" id="PS51077">
    <property type="entry name" value="HTH_ICLR"/>
    <property type="match status" value="1"/>
</dbReference>
<dbReference type="STRING" id="396014.BF93_12100"/>
<evidence type="ECO:0000313" key="8">
    <source>
        <dbReference type="Proteomes" id="UP000023067"/>
    </source>
</evidence>
<keyword evidence="3" id="KW-0804">Transcription</keyword>
<dbReference type="HOGENOM" id="CLU_062618_6_0_11"/>
<evidence type="ECO:0000259" key="5">
    <source>
        <dbReference type="PROSITE" id="PS51077"/>
    </source>
</evidence>
<evidence type="ECO:0000313" key="7">
    <source>
        <dbReference type="EMBL" id="EWS82342.1"/>
    </source>
</evidence>
<dbReference type="Pfam" id="PF09339">
    <property type="entry name" value="HTH_IclR"/>
    <property type="match status" value="1"/>
</dbReference>
<name>Z9JX24_9MICO</name>
<dbReference type="Gene3D" id="1.10.10.10">
    <property type="entry name" value="Winged helix-like DNA-binding domain superfamily/Winged helix DNA-binding domain"/>
    <property type="match status" value="1"/>
</dbReference>
<evidence type="ECO:0000256" key="1">
    <source>
        <dbReference type="ARBA" id="ARBA00023015"/>
    </source>
</evidence>
<dbReference type="SUPFAM" id="SSF46785">
    <property type="entry name" value="Winged helix' DNA-binding domain"/>
    <property type="match status" value="1"/>
</dbReference>
<dbReference type="InterPro" id="IPR005471">
    <property type="entry name" value="Tscrpt_reg_IclR_N"/>
</dbReference>
<evidence type="ECO:0000256" key="2">
    <source>
        <dbReference type="ARBA" id="ARBA00023125"/>
    </source>
</evidence>
<dbReference type="PANTHER" id="PTHR30136">
    <property type="entry name" value="HELIX-TURN-HELIX TRANSCRIPTIONAL REGULATOR, ICLR FAMILY"/>
    <property type="match status" value="1"/>
</dbReference>
<dbReference type="InterPro" id="IPR029016">
    <property type="entry name" value="GAF-like_dom_sf"/>
</dbReference>
<organism evidence="7 8">
    <name type="scientific">Brachybacterium phenoliresistens</name>
    <dbReference type="NCBI Taxonomy" id="396014"/>
    <lineage>
        <taxon>Bacteria</taxon>
        <taxon>Bacillati</taxon>
        <taxon>Actinomycetota</taxon>
        <taxon>Actinomycetes</taxon>
        <taxon>Micrococcales</taxon>
        <taxon>Dermabacteraceae</taxon>
        <taxon>Brachybacterium</taxon>
    </lineage>
</organism>
<dbReference type="InterPro" id="IPR036388">
    <property type="entry name" value="WH-like_DNA-bd_sf"/>
</dbReference>
<proteinExistence type="predicted"/>
<dbReference type="RefSeq" id="WP_038370881.1">
    <property type="nucleotide sequence ID" value="NZ_KK069989.1"/>
</dbReference>
<dbReference type="InterPro" id="IPR036390">
    <property type="entry name" value="WH_DNA-bd_sf"/>
</dbReference>
<dbReference type="GO" id="GO:0045892">
    <property type="term" value="P:negative regulation of DNA-templated transcription"/>
    <property type="evidence" value="ECO:0007669"/>
    <property type="project" value="TreeGrafter"/>
</dbReference>
<evidence type="ECO:0000256" key="4">
    <source>
        <dbReference type="SAM" id="MobiDB-lite"/>
    </source>
</evidence>
<dbReference type="SUPFAM" id="SSF55781">
    <property type="entry name" value="GAF domain-like"/>
    <property type="match status" value="1"/>
</dbReference>
<comment type="caution">
    <text evidence="7">The sequence shown here is derived from an EMBL/GenBank/DDBJ whole genome shotgun (WGS) entry which is preliminary data.</text>
</comment>
<feature type="domain" description="IclR-ED" evidence="6">
    <location>
        <begin position="62"/>
        <end position="245"/>
    </location>
</feature>
<reference evidence="7 8" key="1">
    <citation type="submission" date="2014-02" db="EMBL/GenBank/DDBJ databases">
        <title>Genome sequence of Brachybacterium phenoliresistens strain W13A50.</title>
        <authorList>
            <person name="Wang X."/>
        </authorList>
    </citation>
    <scope>NUCLEOTIDE SEQUENCE [LARGE SCALE GENOMIC DNA]</scope>
    <source>
        <strain evidence="7 8">W13A50</strain>
    </source>
</reference>
<dbReference type="InterPro" id="IPR050707">
    <property type="entry name" value="HTH_MetabolicPath_Reg"/>
</dbReference>
<feature type="domain" description="HTH iclR-type" evidence="5">
    <location>
        <begin position="2"/>
        <end position="61"/>
    </location>
</feature>
<dbReference type="GO" id="GO:0003700">
    <property type="term" value="F:DNA-binding transcription factor activity"/>
    <property type="evidence" value="ECO:0007669"/>
    <property type="project" value="TreeGrafter"/>
</dbReference>
<feature type="compositionally biased region" description="Low complexity" evidence="4">
    <location>
        <begin position="245"/>
        <end position="261"/>
    </location>
</feature>
<dbReference type="Pfam" id="PF01614">
    <property type="entry name" value="IclR_C"/>
    <property type="match status" value="1"/>
</dbReference>
<dbReference type="EMBL" id="JDYK01000003">
    <property type="protein sequence ID" value="EWS82342.1"/>
    <property type="molecule type" value="Genomic_DNA"/>
</dbReference>
<accession>Z9JX24</accession>
<dbReference type="AlphaFoldDB" id="Z9JX24"/>
<dbReference type="OrthoDB" id="7274111at2"/>
<keyword evidence="8" id="KW-1185">Reference proteome</keyword>
<dbReference type="PATRIC" id="fig|396014.3.peg.926"/>
<evidence type="ECO:0008006" key="9">
    <source>
        <dbReference type="Google" id="ProtNLM"/>
    </source>
</evidence>
<dbReference type="PROSITE" id="PS51078">
    <property type="entry name" value="ICLR_ED"/>
    <property type="match status" value="1"/>
</dbReference>
<dbReference type="eggNOG" id="COG1414">
    <property type="taxonomic scope" value="Bacteria"/>
</dbReference>